<dbReference type="SUPFAM" id="SSF109604">
    <property type="entry name" value="HD-domain/PDEase-like"/>
    <property type="match status" value="1"/>
</dbReference>
<dbReference type="PANTHER" id="PTHR21174:SF0">
    <property type="entry name" value="HD PHOSPHOHYDROLASE FAMILY PROTEIN-RELATED"/>
    <property type="match status" value="1"/>
</dbReference>
<sequence>MLQNDSILPLLESRWSLFANRTQLPHPHKMWDAIATLHTSPERTYHNIHHVADCLEKFDDWPDKPTDSARDAIELAIWFHDIIYDSRRADNEDSSAALLTHFIRGHALETEAIALIMATEHKEASGMRSEEIICDIDLSILGATPETYTNYATAIRSEYDWVDPETYQQKRTQVLNNFLQRENIYHTEHGRNAWQAQAQSNLQSEIKQLAHPTS</sequence>
<dbReference type="PIRSF" id="PIRSF035170">
    <property type="entry name" value="HD_phosphohydro"/>
    <property type="match status" value="1"/>
</dbReference>
<evidence type="ECO:0000313" key="2">
    <source>
        <dbReference type="Proteomes" id="UP001597389"/>
    </source>
</evidence>
<evidence type="ECO:0008006" key="3">
    <source>
        <dbReference type="Google" id="ProtNLM"/>
    </source>
</evidence>
<name>A0ABW4Z6D1_9BACT</name>
<accession>A0ABW4Z6D1</accession>
<gene>
    <name evidence="1" type="ORF">ACFSW8_01045</name>
</gene>
<proteinExistence type="predicted"/>
<keyword evidence="2" id="KW-1185">Reference proteome</keyword>
<dbReference type="Proteomes" id="UP001597389">
    <property type="component" value="Unassembled WGS sequence"/>
</dbReference>
<organism evidence="1 2">
    <name type="scientific">Rubritalea tangerina</name>
    <dbReference type="NCBI Taxonomy" id="430798"/>
    <lineage>
        <taxon>Bacteria</taxon>
        <taxon>Pseudomonadati</taxon>
        <taxon>Verrucomicrobiota</taxon>
        <taxon>Verrucomicrobiia</taxon>
        <taxon>Verrucomicrobiales</taxon>
        <taxon>Rubritaleaceae</taxon>
        <taxon>Rubritalea</taxon>
    </lineage>
</organism>
<dbReference type="EMBL" id="JBHUJB010000005">
    <property type="protein sequence ID" value="MFD2157479.1"/>
    <property type="molecule type" value="Genomic_DNA"/>
</dbReference>
<dbReference type="InterPro" id="IPR009218">
    <property type="entry name" value="HD_phosphohydro"/>
</dbReference>
<dbReference type="PANTHER" id="PTHR21174">
    <property type="match status" value="1"/>
</dbReference>
<evidence type="ECO:0000313" key="1">
    <source>
        <dbReference type="EMBL" id="MFD2157479.1"/>
    </source>
</evidence>
<comment type="caution">
    <text evidence="1">The sequence shown here is derived from an EMBL/GenBank/DDBJ whole genome shotgun (WGS) entry which is preliminary data.</text>
</comment>
<protein>
    <recommendedName>
        <fullName evidence="3">N-methyl-D-aspartate receptor NMDAR2C subunit</fullName>
    </recommendedName>
</protein>
<reference evidence="2" key="1">
    <citation type="journal article" date="2019" name="Int. J. Syst. Evol. Microbiol.">
        <title>The Global Catalogue of Microorganisms (GCM) 10K type strain sequencing project: providing services to taxonomists for standard genome sequencing and annotation.</title>
        <authorList>
            <consortium name="The Broad Institute Genomics Platform"/>
            <consortium name="The Broad Institute Genome Sequencing Center for Infectious Disease"/>
            <person name="Wu L."/>
            <person name="Ma J."/>
        </authorList>
    </citation>
    <scope>NUCLEOTIDE SEQUENCE [LARGE SCALE GENOMIC DNA]</scope>
    <source>
        <strain evidence="2">CCUG 57942</strain>
    </source>
</reference>
<dbReference type="RefSeq" id="WP_377091157.1">
    <property type="nucleotide sequence ID" value="NZ_JBHSJL010000014.1"/>
</dbReference>